<evidence type="ECO:0000313" key="8">
    <source>
        <dbReference type="EMBL" id="MBP2235005.1"/>
    </source>
</evidence>
<gene>
    <name evidence="8" type="ORF">J2Z31_001497</name>
</gene>
<comment type="similarity">
    <text evidence="5">Belongs to the Omp25/RopB family.</text>
</comment>
<evidence type="ECO:0000256" key="4">
    <source>
        <dbReference type="ARBA" id="ARBA00023237"/>
    </source>
</evidence>
<feature type="domain" description="Outer membrane protein beta-barrel" evidence="7">
    <location>
        <begin position="23"/>
        <end position="211"/>
    </location>
</feature>
<evidence type="ECO:0000259" key="7">
    <source>
        <dbReference type="Pfam" id="PF13505"/>
    </source>
</evidence>
<accession>A0ABS4QYB1</accession>
<reference evidence="8 9" key="1">
    <citation type="submission" date="2021-03" db="EMBL/GenBank/DDBJ databases">
        <title>Genomic Encyclopedia of Type Strains, Phase IV (KMG-IV): sequencing the most valuable type-strain genomes for metagenomic binning, comparative biology and taxonomic classification.</title>
        <authorList>
            <person name="Goeker M."/>
        </authorList>
    </citation>
    <scope>NUCLEOTIDE SEQUENCE [LARGE SCALE GENOMIC DNA]</scope>
    <source>
        <strain evidence="8 9">DSM 13372</strain>
    </source>
</reference>
<evidence type="ECO:0000256" key="6">
    <source>
        <dbReference type="SAM" id="SignalP"/>
    </source>
</evidence>
<keyword evidence="2 6" id="KW-0732">Signal</keyword>
<protein>
    <submittedName>
        <fullName evidence="8">Outer membrane immunogenic protein</fullName>
    </submittedName>
</protein>
<dbReference type="RefSeq" id="WP_209601267.1">
    <property type="nucleotide sequence ID" value="NZ_JAGILA010000002.1"/>
</dbReference>
<feature type="signal peptide" evidence="6">
    <location>
        <begin position="1"/>
        <end position="22"/>
    </location>
</feature>
<evidence type="ECO:0000313" key="9">
    <source>
        <dbReference type="Proteomes" id="UP000730739"/>
    </source>
</evidence>
<comment type="caution">
    <text evidence="8">The sequence shown here is derived from an EMBL/GenBank/DDBJ whole genome shotgun (WGS) entry which is preliminary data.</text>
</comment>
<keyword evidence="4" id="KW-0998">Cell outer membrane</keyword>
<evidence type="ECO:0000256" key="5">
    <source>
        <dbReference type="ARBA" id="ARBA00038306"/>
    </source>
</evidence>
<proteinExistence type="inferred from homology"/>
<evidence type="ECO:0000256" key="2">
    <source>
        <dbReference type="ARBA" id="ARBA00022729"/>
    </source>
</evidence>
<dbReference type="SUPFAM" id="SSF56925">
    <property type="entry name" value="OMPA-like"/>
    <property type="match status" value="1"/>
</dbReference>
<evidence type="ECO:0000256" key="3">
    <source>
        <dbReference type="ARBA" id="ARBA00023136"/>
    </source>
</evidence>
<dbReference type="PANTHER" id="PTHR34001:SF3">
    <property type="entry name" value="BLL7405 PROTEIN"/>
    <property type="match status" value="1"/>
</dbReference>
<dbReference type="InterPro" id="IPR051692">
    <property type="entry name" value="OMP-like"/>
</dbReference>
<name>A0ABS4QYB1_9HYPH</name>
<dbReference type="Pfam" id="PF13505">
    <property type="entry name" value="OMP_b-brl"/>
    <property type="match status" value="1"/>
</dbReference>
<evidence type="ECO:0000256" key="1">
    <source>
        <dbReference type="ARBA" id="ARBA00004442"/>
    </source>
</evidence>
<dbReference type="PANTHER" id="PTHR34001">
    <property type="entry name" value="BLL7405 PROTEIN"/>
    <property type="match status" value="1"/>
</dbReference>
<organism evidence="8 9">
    <name type="scientific">Sinorhizobium kostiense</name>
    <dbReference type="NCBI Taxonomy" id="76747"/>
    <lineage>
        <taxon>Bacteria</taxon>
        <taxon>Pseudomonadati</taxon>
        <taxon>Pseudomonadota</taxon>
        <taxon>Alphaproteobacteria</taxon>
        <taxon>Hyphomicrobiales</taxon>
        <taxon>Rhizobiaceae</taxon>
        <taxon>Sinorhizobium/Ensifer group</taxon>
        <taxon>Sinorhizobium</taxon>
    </lineage>
</organism>
<sequence>MRTLTTLMASAVALVAFQAAHAADAIEEVPAAPAAEYTEPAVKNWSGAYVGGTANWHHGEADATGGNTSAGFGGGLYGGYNVQDGQMVYGGEADINYAGNDSHRGDRRVEQGVNGSLRGRVGVDVNPVLVYGTAGVAVGRSKLSTPAGSDKDTMVGWTAGAGAETFVTDNITARAEYRYTDYGSGDFNVGGSNISSGYDEHSVRVGMGVKF</sequence>
<keyword evidence="3" id="KW-0472">Membrane</keyword>
<dbReference type="Gene3D" id="2.40.160.20">
    <property type="match status" value="1"/>
</dbReference>
<dbReference type="InterPro" id="IPR027385">
    <property type="entry name" value="Beta-barrel_OMP"/>
</dbReference>
<keyword evidence="9" id="KW-1185">Reference proteome</keyword>
<dbReference type="EMBL" id="JAGILA010000002">
    <property type="protein sequence ID" value="MBP2235005.1"/>
    <property type="molecule type" value="Genomic_DNA"/>
</dbReference>
<dbReference type="Proteomes" id="UP000730739">
    <property type="component" value="Unassembled WGS sequence"/>
</dbReference>
<feature type="chain" id="PRO_5045953436" evidence="6">
    <location>
        <begin position="23"/>
        <end position="211"/>
    </location>
</feature>
<dbReference type="InterPro" id="IPR011250">
    <property type="entry name" value="OMP/PagP_B-barrel"/>
</dbReference>
<comment type="subcellular location">
    <subcellularLocation>
        <location evidence="1">Cell outer membrane</location>
    </subcellularLocation>
</comment>